<dbReference type="PANTHER" id="PTHR43639">
    <property type="entry name" value="OXIDOREDUCTASE, SHORT-CHAIN DEHYDROGENASE/REDUCTASE FAMILY (AFU_ORTHOLOGUE AFUA_5G02870)"/>
    <property type="match status" value="1"/>
</dbReference>
<dbReference type="EMBL" id="CP157390">
    <property type="protein sequence ID" value="XBM47052.1"/>
    <property type="molecule type" value="Genomic_DNA"/>
</dbReference>
<dbReference type="Gene3D" id="3.40.50.720">
    <property type="entry name" value="NAD(P)-binding Rossmann-like Domain"/>
    <property type="match status" value="1"/>
</dbReference>
<name>A0AAU7G8V9_9MICO</name>
<dbReference type="PRINTS" id="PR00081">
    <property type="entry name" value="GDHRDH"/>
</dbReference>
<evidence type="ECO:0000313" key="4">
    <source>
        <dbReference type="EMBL" id="XBM47052.1"/>
    </source>
</evidence>
<gene>
    <name evidence="4" type="ORF">AAME72_13285</name>
</gene>
<sequence length="276" mass="29282">MTGGSRGIGRRIAELLAGDGMDVVLTYRREAESADAVVEGIRRQGGSARAHRLELESEADIDRLFEDEFGDGERLDVLVASAAASAFRPLAELSTRNLERSWATNVRSFVLLAQRAAQRMPAGGRIVAVTSYGSHRAFPLYGAIGSDKAAVESWVRHLAGELGPAGITVNAVNGGLIDTDSLHHFYGQGGVPGLDVMIPRIPMARLGTPDDMAEAVRFLASPGAGYITGHTLVVDGGMTVVAPPFRSELGRDDPTRSGTESTPEGRQHTAPPQGER</sequence>
<dbReference type="InterPro" id="IPR002347">
    <property type="entry name" value="SDR_fam"/>
</dbReference>
<accession>A0AAU7G8V9</accession>
<evidence type="ECO:0000256" key="1">
    <source>
        <dbReference type="ARBA" id="ARBA00006484"/>
    </source>
</evidence>
<comment type="similarity">
    <text evidence="1">Belongs to the short-chain dehydrogenases/reductases (SDR) family.</text>
</comment>
<dbReference type="AlphaFoldDB" id="A0AAU7G8V9"/>
<evidence type="ECO:0000256" key="3">
    <source>
        <dbReference type="SAM" id="MobiDB-lite"/>
    </source>
</evidence>
<protein>
    <submittedName>
        <fullName evidence="4">SDR family oxidoreductase</fullName>
    </submittedName>
</protein>
<dbReference type="InterPro" id="IPR036291">
    <property type="entry name" value="NAD(P)-bd_dom_sf"/>
</dbReference>
<keyword evidence="2" id="KW-0560">Oxidoreductase</keyword>
<dbReference type="GO" id="GO:0016491">
    <property type="term" value="F:oxidoreductase activity"/>
    <property type="evidence" value="ECO:0007669"/>
    <property type="project" value="UniProtKB-KW"/>
</dbReference>
<organism evidence="4">
    <name type="scientific">Leifsonia sp. NPDC080035</name>
    <dbReference type="NCBI Taxonomy" id="3143936"/>
    <lineage>
        <taxon>Bacteria</taxon>
        <taxon>Bacillati</taxon>
        <taxon>Actinomycetota</taxon>
        <taxon>Actinomycetes</taxon>
        <taxon>Micrococcales</taxon>
        <taxon>Microbacteriaceae</taxon>
        <taxon>Leifsonia</taxon>
    </lineage>
</organism>
<dbReference type="SUPFAM" id="SSF51735">
    <property type="entry name" value="NAD(P)-binding Rossmann-fold domains"/>
    <property type="match status" value="1"/>
</dbReference>
<proteinExistence type="inferred from homology"/>
<dbReference type="FunFam" id="3.40.50.720:FF:000084">
    <property type="entry name" value="Short-chain dehydrogenase reductase"/>
    <property type="match status" value="1"/>
</dbReference>
<dbReference type="PANTHER" id="PTHR43639:SF1">
    <property type="entry name" value="SHORT-CHAIN DEHYDROGENASE_REDUCTASE FAMILY PROTEIN"/>
    <property type="match status" value="1"/>
</dbReference>
<dbReference type="RefSeq" id="WP_348787028.1">
    <property type="nucleotide sequence ID" value="NZ_CP157390.1"/>
</dbReference>
<feature type="region of interest" description="Disordered" evidence="3">
    <location>
        <begin position="244"/>
        <end position="276"/>
    </location>
</feature>
<evidence type="ECO:0000256" key="2">
    <source>
        <dbReference type="ARBA" id="ARBA00023002"/>
    </source>
</evidence>
<reference evidence="4" key="1">
    <citation type="submission" date="2024-05" db="EMBL/GenBank/DDBJ databases">
        <title>The Natural Products Discovery Center: Release of the First 8490 Sequenced Strains for Exploring Actinobacteria Biosynthetic Diversity.</title>
        <authorList>
            <person name="Kalkreuter E."/>
            <person name="Kautsar S.A."/>
            <person name="Yang D."/>
            <person name="Bader C.D."/>
            <person name="Teijaro C.N."/>
            <person name="Fluegel L."/>
            <person name="Davis C.M."/>
            <person name="Simpson J.R."/>
            <person name="Lauterbach L."/>
            <person name="Steele A.D."/>
            <person name="Gui C."/>
            <person name="Meng S."/>
            <person name="Li G."/>
            <person name="Viehrig K."/>
            <person name="Ye F."/>
            <person name="Su P."/>
            <person name="Kiefer A.F."/>
            <person name="Nichols A."/>
            <person name="Cepeda A.J."/>
            <person name="Yan W."/>
            <person name="Fan B."/>
            <person name="Jiang Y."/>
            <person name="Adhikari A."/>
            <person name="Zheng C.-J."/>
            <person name="Schuster L."/>
            <person name="Cowan T.M."/>
            <person name="Smanski M.J."/>
            <person name="Chevrette M.G."/>
            <person name="de Carvalho L.P.S."/>
            <person name="Shen B."/>
        </authorList>
    </citation>
    <scope>NUCLEOTIDE SEQUENCE</scope>
    <source>
        <strain evidence="4">NPDC080035</strain>
    </source>
</reference>
<dbReference type="Pfam" id="PF13561">
    <property type="entry name" value="adh_short_C2"/>
    <property type="match status" value="1"/>
</dbReference>